<keyword evidence="1" id="KW-0472">Membrane</keyword>
<reference evidence="3" key="1">
    <citation type="journal article" date="2022" name="Int. J. Syst. Evol. Microbiol.">
        <title>Anaeromyxobacter oryzae sp. nov., Anaeromyxobacter diazotrophicus sp. nov. and Anaeromyxobacter paludicola sp. nov., isolated from paddy soils.</title>
        <authorList>
            <person name="Itoh H."/>
            <person name="Xu Z."/>
            <person name="Mise K."/>
            <person name="Masuda Y."/>
            <person name="Ushijima N."/>
            <person name="Hayakawa C."/>
            <person name="Shiratori Y."/>
            <person name="Senoo K."/>
        </authorList>
    </citation>
    <scope>NUCLEOTIDE SEQUENCE [LARGE SCALE GENOMIC DNA]</scope>
    <source>
        <strain evidence="3">Red232</strain>
    </source>
</reference>
<accession>A0ABN6MTK9</accession>
<keyword evidence="3" id="KW-1185">Reference proteome</keyword>
<feature type="transmembrane region" description="Helical" evidence="1">
    <location>
        <begin position="121"/>
        <end position="144"/>
    </location>
</feature>
<evidence type="ECO:0000313" key="2">
    <source>
        <dbReference type="EMBL" id="BDG02985.1"/>
    </source>
</evidence>
<organism evidence="2 3">
    <name type="scientific">Anaeromyxobacter oryzae</name>
    <dbReference type="NCBI Taxonomy" id="2918170"/>
    <lineage>
        <taxon>Bacteria</taxon>
        <taxon>Pseudomonadati</taxon>
        <taxon>Myxococcota</taxon>
        <taxon>Myxococcia</taxon>
        <taxon>Myxococcales</taxon>
        <taxon>Cystobacterineae</taxon>
        <taxon>Anaeromyxobacteraceae</taxon>
        <taxon>Anaeromyxobacter</taxon>
    </lineage>
</organism>
<keyword evidence="1" id="KW-1133">Transmembrane helix</keyword>
<feature type="transmembrane region" description="Helical" evidence="1">
    <location>
        <begin position="47"/>
        <end position="66"/>
    </location>
</feature>
<dbReference type="Proteomes" id="UP001162891">
    <property type="component" value="Chromosome"/>
</dbReference>
<keyword evidence="1" id="KW-0812">Transmembrane</keyword>
<dbReference type="EMBL" id="AP025591">
    <property type="protein sequence ID" value="BDG02985.1"/>
    <property type="molecule type" value="Genomic_DNA"/>
</dbReference>
<feature type="transmembrane region" description="Helical" evidence="1">
    <location>
        <begin position="20"/>
        <end position="40"/>
    </location>
</feature>
<dbReference type="Gene3D" id="1.20.950.20">
    <property type="entry name" value="Transmembrane di-heme cytochromes, Chain C"/>
    <property type="match status" value="1"/>
</dbReference>
<protein>
    <recommendedName>
        <fullName evidence="4">MFS transporter</fullName>
    </recommendedName>
</protein>
<gene>
    <name evidence="2" type="ORF">AMOR_19810</name>
</gene>
<sequence>MNRSDVIGGQGGADVCRATLWGLLVAGLVVAGIVAGSRGLKDFDTALVPYAGASVFAAFGLGYRYSMWLRRPPTRLYWFRGWQLFLVPRRLPRNLGRLVERLVSSFALQRFIWNRARLRWAAHWLIFWGCLLAAAVTFPLSFGWIRFETLRDRQDVYQAFVFGVPVFRFALASVVAPWIFQVLDVSAVLVIAGIAFALWRRGRDRGALAVQQLANDLVPLVILFAISATGILLTVSTHWVRGFHYGFLSQLHAVTVILGLVYLPFGKFFHVFQRPAQLGIAFYKDAGAAGPQATCARCGLAFGSALHVGDLKDVEAALEIRFRTAGPHYQDFCPACRRKMLAVTQDGLWRAAGRPRPEVP</sequence>
<dbReference type="SUPFAM" id="SSF103501">
    <property type="entry name" value="Respiratory nitrate reductase 1 gamma chain"/>
    <property type="match status" value="1"/>
</dbReference>
<feature type="transmembrane region" description="Helical" evidence="1">
    <location>
        <begin position="245"/>
        <end position="265"/>
    </location>
</feature>
<proteinExistence type="predicted"/>
<evidence type="ECO:0000256" key="1">
    <source>
        <dbReference type="SAM" id="Phobius"/>
    </source>
</evidence>
<evidence type="ECO:0008006" key="4">
    <source>
        <dbReference type="Google" id="ProtNLM"/>
    </source>
</evidence>
<feature type="transmembrane region" description="Helical" evidence="1">
    <location>
        <begin position="220"/>
        <end position="239"/>
    </location>
</feature>
<dbReference type="InterPro" id="IPR036197">
    <property type="entry name" value="NarG-like_sf"/>
</dbReference>
<feature type="transmembrane region" description="Helical" evidence="1">
    <location>
        <begin position="178"/>
        <end position="199"/>
    </location>
</feature>
<name>A0ABN6MTK9_9BACT</name>
<dbReference type="RefSeq" id="WP_248360663.1">
    <property type="nucleotide sequence ID" value="NZ_AP025591.1"/>
</dbReference>
<evidence type="ECO:0000313" key="3">
    <source>
        <dbReference type="Proteomes" id="UP001162891"/>
    </source>
</evidence>